<dbReference type="GO" id="GO:0005524">
    <property type="term" value="F:ATP binding"/>
    <property type="evidence" value="ECO:0007669"/>
    <property type="project" value="UniProtKB-KW"/>
</dbReference>
<evidence type="ECO:0000256" key="3">
    <source>
        <dbReference type="ARBA" id="ARBA00022553"/>
    </source>
</evidence>
<comment type="similarity">
    <text evidence="1">Belongs to the PEP-utilizing enzyme family.</text>
</comment>
<dbReference type="GO" id="GO:0016301">
    <property type="term" value="F:kinase activity"/>
    <property type="evidence" value="ECO:0007669"/>
    <property type="project" value="InterPro"/>
</dbReference>
<dbReference type="InterPro" id="IPR036637">
    <property type="entry name" value="Phosphohistidine_dom_sf"/>
</dbReference>
<dbReference type="CDD" id="cd19542">
    <property type="entry name" value="CT_NRPS-like"/>
    <property type="match status" value="1"/>
</dbReference>
<dbReference type="InterPro" id="IPR018274">
    <property type="entry name" value="PEP_util_AS"/>
</dbReference>
<dbReference type="SMART" id="SM00823">
    <property type="entry name" value="PKS_PP"/>
    <property type="match status" value="1"/>
</dbReference>
<evidence type="ECO:0000256" key="1">
    <source>
        <dbReference type="ARBA" id="ARBA00007837"/>
    </source>
</evidence>
<dbReference type="NCBIfam" id="TIGR01733">
    <property type="entry name" value="AA-adenyl-dom"/>
    <property type="match status" value="1"/>
</dbReference>
<evidence type="ECO:0000256" key="5">
    <source>
        <dbReference type="ARBA" id="ARBA00022741"/>
    </source>
</evidence>
<dbReference type="Gene3D" id="3.40.50.150">
    <property type="entry name" value="Vaccinia Virus protein VP39"/>
    <property type="match status" value="1"/>
</dbReference>
<sequence length="2250" mass="249586">MANVKKTTNADDLTLVVSFEHLGRDDGALVGGKNSSLGEMISALGAKGIAVPPGFATTAQAYWQYVDCNGIRDKMVALVKEWQESKLTLAETGQAVRSLFLRGTWPSSVAAAIRAAYRQLLANTGVEKLDVAVRSSATAEDLPDASFAGQQETYLNISGEEALLDACRRCYASLFTDRAISYRQMRGFDHMSVALSIGVQQMARSDAGGSGVMFSIDTESGFDKVVLINAAWGLGENVVQGTVDPDEYQVFKPLLGQANLVPILDKKRGAKDIKMVYGDQQTPTRNVPTSKAERDAYVLSDQEILQLARWACTIEEHYGCPMDMEWAKDGITGKLFIVQARPETVQSRRDTAVFKTYKIANKGPVLTTGRSVGDAAVSGRLCLVSSAKDMDKFVDNSILVTGATDPDWVPIMKRAAAIITDHGGRTSHAAIVSRELGLPAIVGTGNATYVLHSGQDVTVSCAEGDTGFVYGGVADITVETVDGGELNEGQKNNEQTDDHQQQLQYWVKHLRASRPAEVPSDKPRPAISSNNAASQEFSIKGLLYDQIQQFCDMRGVAIPTVLVSIFRATHLRLSGCTDANIGLINASRGRPKLKGLMGFSCDVHVLRVKIDEEPLDELVNQFHESITVSSAKSKVSFNEIMAKLQSERDLCQHPLIRIALVFHFACEKEQFELSNLKSESSSTSKLDIELHVFEQEQALEGHVVYSTDLYNPDTISSMMAVFDQLLKRGLQQPNVSIISLPLLADGDYLSLVKTGVFGCRTEYPRQSSVIDIFQLQVASHPSRIAIKDSSAQLTYAQLDERSALLAGWLERRSVAPETLIGVFANRSCQTVIAFLGILKANLAYLPFDVKISQGRMDTVLASLPSCRLILLGSDIPAPPTQMQDLEFVQISDILSSPCDSPSCHAKTISIPSATSLAYVLFTSGSTGEPKGVMIQHRGIVRLVKNSNAVQYLPPSATIAHMTNLAFDPSQWEIYGAILNGGSLICIDAMTVLESVALSEVFMKESIQVATFTPTLLKHHLSECPSTFKTLETLYVGGERADPQDLFLARSYMSGERVVNLYGPTENSVISTVYCLPEEEKCVNGVPIGRPLSNSQVYVMDKCQNLVPLGVIGELVLAGDGLARGYTNPQHDIDKFITMDIGKGLTRVYRSGDYARHRPTDGQLEFFGRIDQQVKIRGQRVELGEIETVMRSHSSVGDAVAVLEQTGDQDSRIVGFFTVHDTTEHGPRHDDHVATQHVQMWKQLVETETYDSVETISPERIGRDFTGWNAELSGDKIKLEEMDEWLSETIDTIETTIADDQPREILEIGTGTGMVLFNLAKRRRVLRYTGLEPSAKAVAFVRNATIKFFPEISDKVDVHEGTAADISRLDMLSTSLIIVNSVAQCFPSQKYLFDVIQELAQLQTAETLFFGDIRSNALHKEFQTSKFLHTIGTGTKDEFRLKIAEMARTEQELLIDPAFFTALPSRLPHLICHVEVLPKKMSATNELSCYRYAAVLYTQKWRQGQSQQKEQKIYDVDQGQWVDFATERLDKGSLLELLQHAPKCAVTAICNIPYSKIAFERHVVQALNSGLDDGKDWLLSALERASRCSSMSAIDLLELAKTVDCQVRISWARQYSQNGGMDAIFYPSALLSKGRRIMFQFPTDHHGRPFHTLTNQPLLQQFHRKIQEELQSKLKSQLSSYMVPQEVHMIDKMPMDNNGKVNRPALANRAQKLHEVPRGTILQPSNASEAEMQRIWANVLNMEPTSIGLDSEFFRLGGNSITAMRVASAARKVGLELTVADVFRHSTLVKLANLNKPKPADQQVKEEDIVLTHPATKASLLKEIDSLDLDINSTLVEDIIPLTSMQEAAMPNAMAKEFFADYIYFDLGVDVDLEKFEASCNSTLKRYPILRAYFLFLQDKFWQVVLHRVSAPVHIRTVEGDLDQSTHEFCVGDLQGIVPTQLPIAFVLLKHKTQGFRLIIRMSHAQYDGISFLVIIQSLIHDYKSSMPQSSPRCFANFLRHAYRQRDKSIIYWKELLRGSSPTPLSLRADPQCYMLPKRTFEQILMKLPRLSSKFTLATLVTSAWAIILRHTTGKNDVVCGAVVAGRNSAIPGIEEMVGMCINIIPVRVMLSPLQTPEELLLSVQEQAIAVGEADTLGSNDIIQHCTDWPTGTFFNTVIQHQDIEEEPEIDSLGGRSRVRYFKHEYVFPHVHMVSYPQGQHLKIEVMTNDQIMSAETAQKLLRNFCRAIRALGCSLDGTLQACIEHMELDI</sequence>
<dbReference type="Gene3D" id="3.30.1490.20">
    <property type="entry name" value="ATP-grasp fold, A domain"/>
    <property type="match status" value="1"/>
</dbReference>
<dbReference type="InterPro" id="IPR045851">
    <property type="entry name" value="AMP-bd_C_sf"/>
</dbReference>
<dbReference type="SUPFAM" id="SSF52777">
    <property type="entry name" value="CoA-dependent acyltransferases"/>
    <property type="match status" value="3"/>
</dbReference>
<evidence type="ECO:0000256" key="2">
    <source>
        <dbReference type="ARBA" id="ARBA00022450"/>
    </source>
</evidence>
<dbReference type="InterPro" id="IPR036736">
    <property type="entry name" value="ACP-like_sf"/>
</dbReference>
<dbReference type="Gene3D" id="3.30.470.20">
    <property type="entry name" value="ATP-grasp fold, B domain"/>
    <property type="match status" value="1"/>
</dbReference>
<dbReference type="Gene3D" id="3.40.50.980">
    <property type="match status" value="2"/>
</dbReference>
<dbReference type="Pfam" id="PF00501">
    <property type="entry name" value="AMP-binding"/>
    <property type="match status" value="1"/>
</dbReference>
<dbReference type="PANTHER" id="PTHR45527">
    <property type="entry name" value="NONRIBOSOMAL PEPTIDE SYNTHETASE"/>
    <property type="match status" value="1"/>
</dbReference>
<keyword evidence="5" id="KW-0547">Nucleotide-binding</keyword>
<feature type="domain" description="Carrier" evidence="7">
    <location>
        <begin position="1722"/>
        <end position="1798"/>
    </location>
</feature>
<dbReference type="GO" id="GO:0031177">
    <property type="term" value="F:phosphopantetheine binding"/>
    <property type="evidence" value="ECO:0007669"/>
    <property type="project" value="InterPro"/>
</dbReference>
<dbReference type="GO" id="GO:0043041">
    <property type="term" value="P:amino acid activation for nonribosomal peptide biosynthetic process"/>
    <property type="evidence" value="ECO:0007669"/>
    <property type="project" value="TreeGrafter"/>
</dbReference>
<dbReference type="Gene3D" id="3.30.559.30">
    <property type="entry name" value="Nonribosomal peptide synthetase, condensation domain"/>
    <property type="match status" value="2"/>
</dbReference>
<dbReference type="OrthoDB" id="4927751at2759"/>
<dbReference type="PANTHER" id="PTHR45527:SF1">
    <property type="entry name" value="FATTY ACID SYNTHASE"/>
    <property type="match status" value="1"/>
</dbReference>
<dbReference type="SUPFAM" id="SSF56801">
    <property type="entry name" value="Acetyl-CoA synthetase-like"/>
    <property type="match status" value="1"/>
</dbReference>
<name>A0A0F7ZRJ1_9HYPO</name>
<dbReference type="PROSITE" id="PS00012">
    <property type="entry name" value="PHOSPHOPANTETHEINE"/>
    <property type="match status" value="1"/>
</dbReference>
<dbReference type="Pfam" id="PF00668">
    <property type="entry name" value="Condensation"/>
    <property type="match status" value="2"/>
</dbReference>
<evidence type="ECO:0000313" key="8">
    <source>
        <dbReference type="EMBL" id="KJZ69703.1"/>
    </source>
</evidence>
<dbReference type="Gene3D" id="3.50.30.10">
    <property type="entry name" value="Phosphohistidine domain"/>
    <property type="match status" value="1"/>
</dbReference>
<dbReference type="InterPro" id="IPR008279">
    <property type="entry name" value="PEP-util_enz_mobile_dom"/>
</dbReference>
<evidence type="ECO:0000256" key="4">
    <source>
        <dbReference type="ARBA" id="ARBA00022598"/>
    </source>
</evidence>
<evidence type="ECO:0000259" key="7">
    <source>
        <dbReference type="PROSITE" id="PS50075"/>
    </source>
</evidence>
<dbReference type="PROSITE" id="PS00455">
    <property type="entry name" value="AMP_BINDING"/>
    <property type="match status" value="1"/>
</dbReference>
<dbReference type="InterPro" id="IPR020845">
    <property type="entry name" value="AMP-binding_CS"/>
</dbReference>
<dbReference type="CDD" id="cd05930">
    <property type="entry name" value="A_NRPS"/>
    <property type="match status" value="1"/>
</dbReference>
<dbReference type="PROSITE" id="PS50075">
    <property type="entry name" value="CARRIER"/>
    <property type="match status" value="1"/>
</dbReference>
<dbReference type="Pfam" id="PF00391">
    <property type="entry name" value="PEP-utilizers"/>
    <property type="match status" value="1"/>
</dbReference>
<dbReference type="Gene3D" id="2.30.38.10">
    <property type="entry name" value="Luciferase, Domain 3"/>
    <property type="match status" value="1"/>
</dbReference>
<dbReference type="InterPro" id="IPR013815">
    <property type="entry name" value="ATP_grasp_subdomain_1"/>
</dbReference>
<evidence type="ECO:0000313" key="9">
    <source>
        <dbReference type="Proteomes" id="UP000054481"/>
    </source>
</evidence>
<organism evidence="8 9">
    <name type="scientific">Hirsutella minnesotensis 3608</name>
    <dbReference type="NCBI Taxonomy" id="1043627"/>
    <lineage>
        <taxon>Eukaryota</taxon>
        <taxon>Fungi</taxon>
        <taxon>Dikarya</taxon>
        <taxon>Ascomycota</taxon>
        <taxon>Pezizomycotina</taxon>
        <taxon>Sordariomycetes</taxon>
        <taxon>Hypocreomycetidae</taxon>
        <taxon>Hypocreales</taxon>
        <taxon>Ophiocordycipitaceae</taxon>
        <taxon>Hirsutella</taxon>
    </lineage>
</organism>
<gene>
    <name evidence="8" type="ORF">HIM_10897</name>
</gene>
<dbReference type="Pfam" id="PF00550">
    <property type="entry name" value="PP-binding"/>
    <property type="match status" value="1"/>
</dbReference>
<dbReference type="PROSITE" id="PS00370">
    <property type="entry name" value="PEP_ENZYMES_PHOS_SITE"/>
    <property type="match status" value="1"/>
</dbReference>
<dbReference type="GO" id="GO:0016874">
    <property type="term" value="F:ligase activity"/>
    <property type="evidence" value="ECO:0007669"/>
    <property type="project" value="UniProtKB-KW"/>
</dbReference>
<dbReference type="InterPro" id="IPR009081">
    <property type="entry name" value="PP-bd_ACP"/>
</dbReference>
<dbReference type="SUPFAM" id="SSF56059">
    <property type="entry name" value="Glutathione synthetase ATP-binding domain-like"/>
    <property type="match status" value="1"/>
</dbReference>
<protein>
    <recommendedName>
        <fullName evidence="7">Carrier domain-containing protein</fullName>
    </recommendedName>
</protein>
<dbReference type="InterPro" id="IPR000873">
    <property type="entry name" value="AMP-dep_synth/lig_dom"/>
</dbReference>
<reference evidence="8 9" key="1">
    <citation type="journal article" date="2014" name="Genome Biol. Evol.">
        <title>Comparative genomics and transcriptomics analyses reveal divergent lifestyle features of nematode endoparasitic fungus Hirsutella minnesotensis.</title>
        <authorList>
            <person name="Lai Y."/>
            <person name="Liu K."/>
            <person name="Zhang X."/>
            <person name="Zhang X."/>
            <person name="Li K."/>
            <person name="Wang N."/>
            <person name="Shu C."/>
            <person name="Wu Y."/>
            <person name="Wang C."/>
            <person name="Bushley K.E."/>
            <person name="Xiang M."/>
            <person name="Liu X."/>
        </authorList>
    </citation>
    <scope>NUCLEOTIDE SEQUENCE [LARGE SCALE GENOMIC DNA]</scope>
    <source>
        <strain evidence="8 9">3608</strain>
    </source>
</reference>
<dbReference type="Proteomes" id="UP000054481">
    <property type="component" value="Unassembled WGS sequence"/>
</dbReference>
<dbReference type="Pfam" id="PF01326">
    <property type="entry name" value="PPDK_N"/>
    <property type="match status" value="1"/>
</dbReference>
<dbReference type="NCBIfam" id="NF005057">
    <property type="entry name" value="PRK06464.1"/>
    <property type="match status" value="1"/>
</dbReference>
<dbReference type="InterPro" id="IPR010071">
    <property type="entry name" value="AA_adenyl_dom"/>
</dbReference>
<keyword evidence="3" id="KW-0597">Phosphoprotein</keyword>
<proteinExistence type="inferred from homology"/>
<keyword evidence="6" id="KW-0067">ATP-binding</keyword>
<dbReference type="Gene3D" id="1.10.1200.10">
    <property type="entry name" value="ACP-like"/>
    <property type="match status" value="1"/>
</dbReference>
<dbReference type="FunFam" id="1.10.1200.10:FF:000005">
    <property type="entry name" value="Nonribosomal peptide synthetase 1"/>
    <property type="match status" value="1"/>
</dbReference>
<dbReference type="FunFam" id="3.30.470.20:FF:000017">
    <property type="entry name" value="Phosphoenolpyruvate synthase"/>
    <property type="match status" value="1"/>
</dbReference>
<evidence type="ECO:0000256" key="6">
    <source>
        <dbReference type="ARBA" id="ARBA00022840"/>
    </source>
</evidence>
<dbReference type="InterPro" id="IPR023213">
    <property type="entry name" value="CAT-like_dom_sf"/>
</dbReference>
<dbReference type="SUPFAM" id="SSF47336">
    <property type="entry name" value="ACP-like"/>
    <property type="match status" value="1"/>
</dbReference>
<dbReference type="SUPFAM" id="SSF52009">
    <property type="entry name" value="Phosphohistidine domain"/>
    <property type="match status" value="1"/>
</dbReference>
<dbReference type="Gene3D" id="3.30.559.10">
    <property type="entry name" value="Chloramphenicol acetyltransferase-like domain"/>
    <property type="match status" value="2"/>
</dbReference>
<dbReference type="GO" id="GO:0044550">
    <property type="term" value="P:secondary metabolite biosynthetic process"/>
    <property type="evidence" value="ECO:0007669"/>
    <property type="project" value="TreeGrafter"/>
</dbReference>
<keyword evidence="4" id="KW-0436">Ligase</keyword>
<dbReference type="InterPro" id="IPR029063">
    <property type="entry name" value="SAM-dependent_MTases_sf"/>
</dbReference>
<dbReference type="FunFam" id="3.30.1490.20:FF:000010">
    <property type="entry name" value="Phosphoenolpyruvate synthase"/>
    <property type="match status" value="1"/>
</dbReference>
<dbReference type="CDD" id="cd02440">
    <property type="entry name" value="AdoMet_MTases"/>
    <property type="match status" value="1"/>
</dbReference>
<dbReference type="InterPro" id="IPR020806">
    <property type="entry name" value="PKS_PP-bd"/>
</dbReference>
<keyword evidence="9" id="KW-1185">Reference proteome</keyword>
<dbReference type="InterPro" id="IPR006162">
    <property type="entry name" value="Ppantetheine_attach_site"/>
</dbReference>
<dbReference type="GO" id="GO:0005737">
    <property type="term" value="C:cytoplasm"/>
    <property type="evidence" value="ECO:0007669"/>
    <property type="project" value="TreeGrafter"/>
</dbReference>
<keyword evidence="2" id="KW-0596">Phosphopantetheine</keyword>
<dbReference type="InterPro" id="IPR002192">
    <property type="entry name" value="PPDK_AMP/ATP-bd"/>
</dbReference>
<dbReference type="EMBL" id="KQ030685">
    <property type="protein sequence ID" value="KJZ69703.1"/>
    <property type="molecule type" value="Genomic_DNA"/>
</dbReference>
<dbReference type="InterPro" id="IPR001242">
    <property type="entry name" value="Condensation_dom"/>
</dbReference>
<accession>A0A0F7ZRJ1</accession>
<dbReference type="Gene3D" id="3.30.300.30">
    <property type="match status" value="2"/>
</dbReference>
<dbReference type="SUPFAM" id="SSF53335">
    <property type="entry name" value="S-adenosyl-L-methionine-dependent methyltransferases"/>
    <property type="match status" value="1"/>
</dbReference>